<feature type="region of interest" description="Disordered" evidence="1">
    <location>
        <begin position="345"/>
        <end position="366"/>
    </location>
</feature>
<dbReference type="Pfam" id="PF04860">
    <property type="entry name" value="Phage_portal"/>
    <property type="match status" value="1"/>
</dbReference>
<sequence length="366" mass="41156">MADTNIDSATYTDLTNTETVYAVAPVSLDRAEDQPETEYINTKWNQQLGYYKKIPELKSAIDAKARWTIGKGFKSNPLTELALLKIKGHSKDTINNILKNLIVVAEIGGDSFAEIIRNDKTKLINLKPISPEVMKTVASRQGMIVRYEQIDRRSRKTTKTFSPDEIFHLSRDRVADEIHGNSVIDAVEETILARNEAIRDYRILLRRNVRPIKVWEIDTDDTGEVSTFTSKVESVYNNAENLVIPKGTVLPPTIVSVAPNATLNPLPWINQLTQNFYQEVGVPQIIVGGAQEITEASAKIAYLAWEQTVEEYQLYIEEQVLAQLNLEIDLEFPASLQNEMLSDNRKAETMQASTPEDTAVTNMGVQ</sequence>
<dbReference type="AlphaFoldDB" id="A0A6H1ZQG7"/>
<protein>
    <recommendedName>
        <fullName evidence="4">Portal protein</fullName>
    </recommendedName>
</protein>
<evidence type="ECO:0000313" key="2">
    <source>
        <dbReference type="EMBL" id="QJA49525.1"/>
    </source>
</evidence>
<dbReference type="InterPro" id="IPR006944">
    <property type="entry name" value="Phage/GTA_portal"/>
</dbReference>
<gene>
    <name evidence="2" type="ORF">TM448A01396_0005</name>
    <name evidence="3" type="ORF">TM448B00951_0007</name>
</gene>
<dbReference type="EMBL" id="MT144678">
    <property type="protein sequence ID" value="QJH97218.1"/>
    <property type="molecule type" value="Genomic_DNA"/>
</dbReference>
<dbReference type="EMBL" id="MT144141">
    <property type="protein sequence ID" value="QJA49525.1"/>
    <property type="molecule type" value="Genomic_DNA"/>
</dbReference>
<reference evidence="2" key="1">
    <citation type="submission" date="2020-03" db="EMBL/GenBank/DDBJ databases">
        <title>The deep terrestrial virosphere.</title>
        <authorList>
            <person name="Holmfeldt K."/>
            <person name="Nilsson E."/>
            <person name="Simone D."/>
            <person name="Lopez-Fernandez M."/>
            <person name="Wu X."/>
            <person name="de Brujin I."/>
            <person name="Lundin D."/>
            <person name="Andersson A."/>
            <person name="Bertilsson S."/>
            <person name="Dopson M."/>
        </authorList>
    </citation>
    <scope>NUCLEOTIDE SEQUENCE</scope>
    <source>
        <strain evidence="2">TM448A01396</strain>
        <strain evidence="3">TM448B00951</strain>
    </source>
</reference>
<proteinExistence type="predicted"/>
<evidence type="ECO:0000313" key="3">
    <source>
        <dbReference type="EMBL" id="QJH97218.1"/>
    </source>
</evidence>
<name>A0A6H1ZQG7_9ZZZZ</name>
<feature type="compositionally biased region" description="Polar residues" evidence="1">
    <location>
        <begin position="350"/>
        <end position="366"/>
    </location>
</feature>
<accession>A0A6H1ZQG7</accession>
<evidence type="ECO:0008006" key="4">
    <source>
        <dbReference type="Google" id="ProtNLM"/>
    </source>
</evidence>
<evidence type="ECO:0000256" key="1">
    <source>
        <dbReference type="SAM" id="MobiDB-lite"/>
    </source>
</evidence>
<organism evidence="2">
    <name type="scientific">viral metagenome</name>
    <dbReference type="NCBI Taxonomy" id="1070528"/>
    <lineage>
        <taxon>unclassified sequences</taxon>
        <taxon>metagenomes</taxon>
        <taxon>organismal metagenomes</taxon>
    </lineage>
</organism>